<evidence type="ECO:0000256" key="3">
    <source>
        <dbReference type="ARBA" id="ARBA00004496"/>
    </source>
</evidence>
<comment type="similarity">
    <text evidence="4">Belongs to the IWR1/SLC7A6OS family.</text>
</comment>
<reference evidence="13" key="1">
    <citation type="submission" date="2022-11" db="UniProtKB">
        <authorList>
            <consortium name="WormBaseParasite"/>
        </authorList>
    </citation>
    <scope>IDENTIFICATION</scope>
</reference>
<evidence type="ECO:0000313" key="13">
    <source>
        <dbReference type="WBParaSite" id="jg16800"/>
    </source>
</evidence>
<feature type="domain" description="Transcription factor Iwr1" evidence="11">
    <location>
        <begin position="48"/>
        <end position="124"/>
    </location>
</feature>
<evidence type="ECO:0000313" key="12">
    <source>
        <dbReference type="Proteomes" id="UP000887574"/>
    </source>
</evidence>
<accession>A0A915D8X8</accession>
<dbReference type="Pfam" id="PF08574">
    <property type="entry name" value="Iwr1"/>
    <property type="match status" value="1"/>
</dbReference>
<keyword evidence="12" id="KW-1185">Reference proteome</keyword>
<keyword evidence="8" id="KW-0653">Protein transport</keyword>
<comment type="function">
    <text evidence="1">Directs RNA polymerase II nuclear import.</text>
</comment>
<proteinExistence type="inferred from homology"/>
<dbReference type="InterPro" id="IPR040218">
    <property type="entry name" value="SLC7A6OS"/>
</dbReference>
<evidence type="ECO:0000256" key="4">
    <source>
        <dbReference type="ARBA" id="ARBA00010218"/>
    </source>
</evidence>
<evidence type="ECO:0000256" key="10">
    <source>
        <dbReference type="SAM" id="MobiDB-lite"/>
    </source>
</evidence>
<dbReference type="WBParaSite" id="jg16800">
    <property type="protein sequence ID" value="jg16800"/>
    <property type="gene ID" value="jg16800"/>
</dbReference>
<feature type="compositionally biased region" description="Low complexity" evidence="10">
    <location>
        <begin position="62"/>
        <end position="75"/>
    </location>
</feature>
<name>A0A915D8X8_9BILA</name>
<comment type="subcellular location">
    <subcellularLocation>
        <location evidence="3">Cytoplasm</location>
    </subcellularLocation>
    <subcellularLocation>
        <location evidence="2">Nucleus</location>
    </subcellularLocation>
</comment>
<feature type="region of interest" description="Disordered" evidence="10">
    <location>
        <begin position="62"/>
        <end position="164"/>
    </location>
</feature>
<dbReference type="PANTHER" id="PTHR31196">
    <property type="entry name" value="RNA POLYMERASE II NUCLEAR LOCALIZATION PROTEIN SLC7A6OS-RELATED"/>
    <property type="match status" value="1"/>
</dbReference>
<evidence type="ECO:0000256" key="8">
    <source>
        <dbReference type="ARBA" id="ARBA00022927"/>
    </source>
</evidence>
<evidence type="ECO:0000256" key="6">
    <source>
        <dbReference type="ARBA" id="ARBA00022448"/>
    </source>
</evidence>
<dbReference type="PANTHER" id="PTHR31196:SF2">
    <property type="entry name" value="RNA POLYMERASE II NUCLEAR LOCALIZATION PROTEIN SLC7A6OS-RELATED"/>
    <property type="match status" value="1"/>
</dbReference>
<dbReference type="GO" id="GO:0005737">
    <property type="term" value="C:cytoplasm"/>
    <property type="evidence" value="ECO:0007669"/>
    <property type="project" value="UniProtKB-SubCell"/>
</dbReference>
<evidence type="ECO:0000256" key="9">
    <source>
        <dbReference type="ARBA" id="ARBA00023242"/>
    </source>
</evidence>
<dbReference type="Proteomes" id="UP000887574">
    <property type="component" value="Unplaced"/>
</dbReference>
<keyword evidence="9" id="KW-0539">Nucleus</keyword>
<evidence type="ECO:0000256" key="2">
    <source>
        <dbReference type="ARBA" id="ARBA00004123"/>
    </source>
</evidence>
<evidence type="ECO:0000259" key="11">
    <source>
        <dbReference type="Pfam" id="PF08574"/>
    </source>
</evidence>
<evidence type="ECO:0000256" key="1">
    <source>
        <dbReference type="ARBA" id="ARBA00003202"/>
    </source>
</evidence>
<protein>
    <recommendedName>
        <fullName evidence="5">Probable RNA polymerase II nuclear localization protein SLC7A6OS</fullName>
    </recommendedName>
</protein>
<dbReference type="GO" id="GO:0032502">
    <property type="term" value="P:developmental process"/>
    <property type="evidence" value="ECO:0007669"/>
    <property type="project" value="TreeGrafter"/>
</dbReference>
<keyword evidence="6" id="KW-0813">Transport</keyword>
<dbReference type="GO" id="GO:0005634">
    <property type="term" value="C:nucleus"/>
    <property type="evidence" value="ECO:0007669"/>
    <property type="project" value="UniProtKB-SubCell"/>
</dbReference>
<keyword evidence="7" id="KW-0963">Cytoplasm</keyword>
<evidence type="ECO:0000256" key="5">
    <source>
        <dbReference type="ARBA" id="ARBA00017036"/>
    </source>
</evidence>
<dbReference type="GO" id="GO:0015031">
    <property type="term" value="P:protein transport"/>
    <property type="evidence" value="ECO:0007669"/>
    <property type="project" value="UniProtKB-KW"/>
</dbReference>
<feature type="compositionally biased region" description="Low complexity" evidence="10">
    <location>
        <begin position="151"/>
        <end position="164"/>
    </location>
</feature>
<dbReference type="InterPro" id="IPR013883">
    <property type="entry name" value="TF_Iwr1_dom"/>
</dbReference>
<sequence>MKAARAISDFGLDEKEKQEFEKACTAPLAQVESMMDGAVGEEIGEPNKDYVYDFYWSNPTGISSSKAQQQKISSSDTLEVRLPTDEELQLFYGGENGDSDEQDDNDSQDSNAENNYRNDYPDEDEFNRSDQNENESTSDDDYDHYGDEAVNYDSSVRNNNSDSD</sequence>
<feature type="compositionally biased region" description="Acidic residues" evidence="10">
    <location>
        <begin position="132"/>
        <end position="142"/>
    </location>
</feature>
<feature type="compositionally biased region" description="Acidic residues" evidence="10">
    <location>
        <begin position="97"/>
        <end position="107"/>
    </location>
</feature>
<evidence type="ECO:0000256" key="7">
    <source>
        <dbReference type="ARBA" id="ARBA00022490"/>
    </source>
</evidence>
<dbReference type="AlphaFoldDB" id="A0A915D8X8"/>
<organism evidence="12 13">
    <name type="scientific">Ditylenchus dipsaci</name>
    <dbReference type="NCBI Taxonomy" id="166011"/>
    <lineage>
        <taxon>Eukaryota</taxon>
        <taxon>Metazoa</taxon>
        <taxon>Ecdysozoa</taxon>
        <taxon>Nematoda</taxon>
        <taxon>Chromadorea</taxon>
        <taxon>Rhabditida</taxon>
        <taxon>Tylenchina</taxon>
        <taxon>Tylenchomorpha</taxon>
        <taxon>Sphaerularioidea</taxon>
        <taxon>Anguinidae</taxon>
        <taxon>Anguininae</taxon>
        <taxon>Ditylenchus</taxon>
    </lineage>
</organism>